<feature type="domain" description="NADP-dependent oxidoreductase" evidence="2">
    <location>
        <begin position="11"/>
        <end position="310"/>
    </location>
</feature>
<comment type="caution">
    <text evidence="3">The sequence shown here is derived from an EMBL/GenBank/DDBJ whole genome shotgun (WGS) entry which is preliminary data.</text>
</comment>
<dbReference type="Proteomes" id="UP000078397">
    <property type="component" value="Unassembled WGS sequence"/>
</dbReference>
<keyword evidence="1" id="KW-0560">Oxidoreductase</keyword>
<dbReference type="GO" id="GO:0005737">
    <property type="term" value="C:cytoplasm"/>
    <property type="evidence" value="ECO:0007669"/>
    <property type="project" value="TreeGrafter"/>
</dbReference>
<dbReference type="InterPro" id="IPR023210">
    <property type="entry name" value="NADP_OxRdtase_dom"/>
</dbReference>
<dbReference type="OrthoDB" id="37537at2759"/>
<proteinExistence type="predicted"/>
<gene>
    <name evidence="3" type="ORF">VFPPC_00331</name>
</gene>
<dbReference type="SUPFAM" id="SSF51430">
    <property type="entry name" value="NAD(P)-linked oxidoreductase"/>
    <property type="match status" value="1"/>
</dbReference>
<name>A0A179G367_METCM</name>
<dbReference type="InterPro" id="IPR036812">
    <property type="entry name" value="NAD(P)_OxRdtase_dom_sf"/>
</dbReference>
<dbReference type="Pfam" id="PF00248">
    <property type="entry name" value="Aldo_ket_red"/>
    <property type="match status" value="1"/>
</dbReference>
<evidence type="ECO:0000313" key="3">
    <source>
        <dbReference type="EMBL" id="OAQ72322.1"/>
    </source>
</evidence>
<protein>
    <submittedName>
        <fullName evidence="3">Aldo/keto reductase</fullName>
    </submittedName>
</protein>
<dbReference type="AlphaFoldDB" id="A0A179G367"/>
<accession>A0A179G367</accession>
<evidence type="ECO:0000313" key="4">
    <source>
        <dbReference type="Proteomes" id="UP000078397"/>
    </source>
</evidence>
<organism evidence="3 4">
    <name type="scientific">Pochonia chlamydosporia 170</name>
    <dbReference type="NCBI Taxonomy" id="1380566"/>
    <lineage>
        <taxon>Eukaryota</taxon>
        <taxon>Fungi</taxon>
        <taxon>Dikarya</taxon>
        <taxon>Ascomycota</taxon>
        <taxon>Pezizomycotina</taxon>
        <taxon>Sordariomycetes</taxon>
        <taxon>Hypocreomycetidae</taxon>
        <taxon>Hypocreales</taxon>
        <taxon>Clavicipitaceae</taxon>
        <taxon>Pochonia</taxon>
    </lineage>
</organism>
<dbReference type="Gene3D" id="3.20.20.100">
    <property type="entry name" value="NADP-dependent oxidoreductase domain"/>
    <property type="match status" value="1"/>
</dbReference>
<dbReference type="EMBL" id="LSBJ02000001">
    <property type="protein sequence ID" value="OAQ72322.1"/>
    <property type="molecule type" value="Genomic_DNA"/>
</dbReference>
<dbReference type="RefSeq" id="XP_018148405.1">
    <property type="nucleotide sequence ID" value="XM_018280371.1"/>
</dbReference>
<evidence type="ECO:0000256" key="1">
    <source>
        <dbReference type="ARBA" id="ARBA00023002"/>
    </source>
</evidence>
<dbReference type="KEGG" id="pchm:VFPPC_00331"/>
<sequence>MPQVIGKQVGPIGYGLMGFTWRPEPTPIDQAIEALKAALESGLTLWNGAEFYGTPECNSMTLMKAYFTKYPEDADKVTLVIKGGMDLATHKQNGTPEGTRRSLDNIINQLGGTKKLDGFAPSRRDPNTPLEVTYGVIQKEYIDTGKLGAVYLSECSADTIHEAAKLAKIGAVEVEMSMFSPDILTNGVAEACAQHDIPILAYSPMGRGMLTGRFKSIADIQDRGIMSKFPRFQPGAFEHNLQLVNQVEEIAKEKGCTPGQLAIAWVRKHSNRPGLPTIIPIPGATAASRVRENAKVVDITEEEFAKITDLVKNFETAGKRYPDFVPTNT</sequence>
<dbReference type="STRING" id="1380566.A0A179G367"/>
<dbReference type="PANTHER" id="PTHR43625:SF78">
    <property type="entry name" value="PYRIDOXAL REDUCTASE-RELATED"/>
    <property type="match status" value="1"/>
</dbReference>
<dbReference type="CDD" id="cd19077">
    <property type="entry name" value="AKR_AKR8A1-2"/>
    <property type="match status" value="1"/>
</dbReference>
<dbReference type="GO" id="GO:0016491">
    <property type="term" value="F:oxidoreductase activity"/>
    <property type="evidence" value="ECO:0007669"/>
    <property type="project" value="UniProtKB-KW"/>
</dbReference>
<dbReference type="PANTHER" id="PTHR43625">
    <property type="entry name" value="AFLATOXIN B1 ALDEHYDE REDUCTASE"/>
    <property type="match status" value="1"/>
</dbReference>
<dbReference type="InterPro" id="IPR050791">
    <property type="entry name" value="Aldo-Keto_reductase"/>
</dbReference>
<dbReference type="GeneID" id="28844365"/>
<keyword evidence="4" id="KW-1185">Reference proteome</keyword>
<evidence type="ECO:0000259" key="2">
    <source>
        <dbReference type="Pfam" id="PF00248"/>
    </source>
</evidence>
<reference evidence="3 4" key="1">
    <citation type="journal article" date="2016" name="PLoS Pathog.">
        <title>Biosynthesis of antibiotic leucinostatins in bio-control fungus Purpureocillium lilacinum and their inhibition on phytophthora revealed by genome mining.</title>
        <authorList>
            <person name="Wang G."/>
            <person name="Liu Z."/>
            <person name="Lin R."/>
            <person name="Li E."/>
            <person name="Mao Z."/>
            <person name="Ling J."/>
            <person name="Yang Y."/>
            <person name="Yin W.B."/>
            <person name="Xie B."/>
        </authorList>
    </citation>
    <scope>NUCLEOTIDE SEQUENCE [LARGE SCALE GENOMIC DNA]</scope>
    <source>
        <strain evidence="3">170</strain>
    </source>
</reference>